<evidence type="ECO:0000256" key="6">
    <source>
        <dbReference type="SAM" id="Phobius"/>
    </source>
</evidence>
<feature type="transmembrane region" description="Helical" evidence="6">
    <location>
        <begin position="21"/>
        <end position="44"/>
    </location>
</feature>
<dbReference type="InterPro" id="IPR025857">
    <property type="entry name" value="MacB_PCD"/>
</dbReference>
<evidence type="ECO:0000256" key="1">
    <source>
        <dbReference type="ARBA" id="ARBA00004651"/>
    </source>
</evidence>
<keyword evidence="3 6" id="KW-0812">Transmembrane</keyword>
<keyword evidence="10" id="KW-1185">Reference proteome</keyword>
<feature type="transmembrane region" description="Helical" evidence="6">
    <location>
        <begin position="734"/>
        <end position="753"/>
    </location>
</feature>
<protein>
    <submittedName>
        <fullName evidence="9">Putative ABC transport system permease protein</fullName>
    </submittedName>
</protein>
<evidence type="ECO:0000313" key="9">
    <source>
        <dbReference type="EMBL" id="SEW09159.1"/>
    </source>
</evidence>
<dbReference type="Pfam" id="PF12704">
    <property type="entry name" value="MacB_PCD"/>
    <property type="match status" value="2"/>
</dbReference>
<feature type="domain" description="MacB-like periplasmic core" evidence="8">
    <location>
        <begin position="52"/>
        <end position="242"/>
    </location>
</feature>
<feature type="transmembrane region" description="Helical" evidence="6">
    <location>
        <begin position="418"/>
        <end position="438"/>
    </location>
</feature>
<reference evidence="9 10" key="1">
    <citation type="submission" date="2016-10" db="EMBL/GenBank/DDBJ databases">
        <authorList>
            <person name="de Groot N.N."/>
        </authorList>
    </citation>
    <scope>NUCLEOTIDE SEQUENCE [LARGE SCALE GENOMIC DNA]</scope>
    <source>
        <strain evidence="9 10">TC2-24</strain>
    </source>
</reference>
<sequence length="805" mass="90542">MKLLQNLKMAVLNIPRKGRHNIVKILCLGAGMAMGAVIIAEVYYEQTYDTWFPNHERTYLVNEMIVHDGEYKEYPQTSGAIAKGLKDNCPQIEAATKIGDAIYDMYFITDDEKEFKLTIPIADPGFFDVFGNRVVHGDLKKSLDTPMHCVVSRSFAEKIGGGNVVGKHLTNKNKKEDYLTIGGVYEDFPYGSSFHGIDVILAFDTFKASRDFSNMWIGADRFHSYVRLQSGVKPEDLKPNIQKMKDAHGEFAEAKKAGVDMDFSFTQISDAYRQSDIVKRMCWIMSLLAVILLFSTVMNYLLIVIGNMVGRFREMAVRKCYGATPKNVHAIVLTEAIVHVVLGIGVAALLLFLCKGTVEELISAPLKVLIFNRGAWLLGLMVLVVILVGGVLPGWLYARIPVTAAFRGVSEAKHRWKLGLLAFEFLAVGLLFCLLMVVHRQYQMMVNDHPGYDYENLAVVTVNGVDRAARKRAETELRKMPEVEMVSSAHSLPIHGASGNNIYLPGEAQELFNVADQYEVTDNYFQLMNIPIVEGRGFTAHSDSLHEVMVDERFVEKMKKTVGWTGSIVGKRISITEHNMSPAALANDNVLTSGDVFHTICGVYRNYRIGSLMYTDQRPSVLFYSSNGATHQMVKFHKLTPENIETVKHRLEELYPNHEVDVTAYSFYVWEQYTVQNHFRKGVMICGLMILLISLIGLIGYVIDEVNRRRKEIAIRKVNGATLTNVLRMFIKDVTVVALPALVLGAVIAYYIAKEWLQTFSERVSLNPIYFLLCILVLLIVIVIVVVANCYKIANSNPVDYLKTE</sequence>
<gene>
    <name evidence="9" type="ORF">SAMN04487850_1586</name>
</gene>
<organism evidence="9 10">
    <name type="scientific">Prevotella aff. ruminicola Tc2-24</name>
    <dbReference type="NCBI Taxonomy" id="81582"/>
    <lineage>
        <taxon>Bacteria</taxon>
        <taxon>Pseudomonadati</taxon>
        <taxon>Bacteroidota</taxon>
        <taxon>Bacteroidia</taxon>
        <taxon>Bacteroidales</taxon>
        <taxon>Prevotellaceae</taxon>
        <taxon>Prevotella</taxon>
    </lineage>
</organism>
<evidence type="ECO:0000259" key="8">
    <source>
        <dbReference type="Pfam" id="PF12704"/>
    </source>
</evidence>
<accession>A0A1I0P483</accession>
<comment type="subcellular location">
    <subcellularLocation>
        <location evidence="1">Cell membrane</location>
        <topology evidence="1">Multi-pass membrane protein</topology>
    </subcellularLocation>
</comment>
<feature type="transmembrane region" description="Helical" evidence="6">
    <location>
        <begin position="373"/>
        <end position="397"/>
    </location>
</feature>
<dbReference type="GO" id="GO:0005886">
    <property type="term" value="C:plasma membrane"/>
    <property type="evidence" value="ECO:0007669"/>
    <property type="project" value="UniProtKB-SubCell"/>
</dbReference>
<dbReference type="EMBL" id="FOIQ01000003">
    <property type="protein sequence ID" value="SEW09159.1"/>
    <property type="molecule type" value="Genomic_DNA"/>
</dbReference>
<feature type="transmembrane region" description="Helical" evidence="6">
    <location>
        <begin position="682"/>
        <end position="703"/>
    </location>
</feature>
<feature type="domain" description="ABC3 transporter permease C-terminal" evidence="7">
    <location>
        <begin position="287"/>
        <end position="401"/>
    </location>
</feature>
<evidence type="ECO:0000313" key="10">
    <source>
        <dbReference type="Proteomes" id="UP000199373"/>
    </source>
</evidence>
<dbReference type="Proteomes" id="UP000199373">
    <property type="component" value="Unassembled WGS sequence"/>
</dbReference>
<dbReference type="PANTHER" id="PTHR30572">
    <property type="entry name" value="MEMBRANE COMPONENT OF TRANSPORTER-RELATED"/>
    <property type="match status" value="1"/>
</dbReference>
<dbReference type="InterPro" id="IPR003838">
    <property type="entry name" value="ABC3_permease_C"/>
</dbReference>
<keyword evidence="5 6" id="KW-0472">Membrane</keyword>
<feature type="transmembrane region" description="Helical" evidence="6">
    <location>
        <begin position="330"/>
        <end position="353"/>
    </location>
</feature>
<evidence type="ECO:0000259" key="7">
    <source>
        <dbReference type="Pfam" id="PF02687"/>
    </source>
</evidence>
<dbReference type="InterPro" id="IPR050250">
    <property type="entry name" value="Macrolide_Exporter_MacB"/>
</dbReference>
<dbReference type="PANTHER" id="PTHR30572:SF18">
    <property type="entry name" value="ABC-TYPE MACROLIDE FAMILY EXPORT SYSTEM PERMEASE COMPONENT 2"/>
    <property type="match status" value="1"/>
</dbReference>
<feature type="domain" description="ABC3 transporter permease C-terminal" evidence="7">
    <location>
        <begin position="686"/>
        <end position="798"/>
    </location>
</feature>
<name>A0A1I0P483_9BACT</name>
<evidence type="ECO:0000256" key="4">
    <source>
        <dbReference type="ARBA" id="ARBA00022989"/>
    </source>
</evidence>
<evidence type="ECO:0000256" key="2">
    <source>
        <dbReference type="ARBA" id="ARBA00022475"/>
    </source>
</evidence>
<feature type="domain" description="MacB-like periplasmic core" evidence="8">
    <location>
        <begin position="426"/>
        <end position="616"/>
    </location>
</feature>
<feature type="transmembrane region" description="Helical" evidence="6">
    <location>
        <begin position="283"/>
        <end position="309"/>
    </location>
</feature>
<dbReference type="GO" id="GO:0022857">
    <property type="term" value="F:transmembrane transporter activity"/>
    <property type="evidence" value="ECO:0007669"/>
    <property type="project" value="TreeGrafter"/>
</dbReference>
<proteinExistence type="predicted"/>
<keyword evidence="2" id="KW-1003">Cell membrane</keyword>
<dbReference type="Pfam" id="PF02687">
    <property type="entry name" value="FtsX"/>
    <property type="match status" value="2"/>
</dbReference>
<dbReference type="AlphaFoldDB" id="A0A1I0P483"/>
<evidence type="ECO:0000256" key="5">
    <source>
        <dbReference type="ARBA" id="ARBA00023136"/>
    </source>
</evidence>
<evidence type="ECO:0000256" key="3">
    <source>
        <dbReference type="ARBA" id="ARBA00022692"/>
    </source>
</evidence>
<feature type="transmembrane region" description="Helical" evidence="6">
    <location>
        <begin position="769"/>
        <end position="791"/>
    </location>
</feature>
<dbReference type="RefSeq" id="WP_091915786.1">
    <property type="nucleotide sequence ID" value="NZ_FOIQ01000003.1"/>
</dbReference>
<keyword evidence="4 6" id="KW-1133">Transmembrane helix</keyword>